<proteinExistence type="predicted"/>
<evidence type="ECO:0000256" key="1">
    <source>
        <dbReference type="SAM" id="SignalP"/>
    </source>
</evidence>
<keyword evidence="1" id="KW-0732">Signal</keyword>
<keyword evidence="3" id="KW-1185">Reference proteome</keyword>
<dbReference type="Proteomes" id="UP000051063">
    <property type="component" value="Unassembled WGS sequence"/>
</dbReference>
<comment type="caution">
    <text evidence="2">The sequence shown here is derived from an EMBL/GenBank/DDBJ whole genome shotgun (WGS) entry which is preliminary data.</text>
</comment>
<feature type="signal peptide" evidence="1">
    <location>
        <begin position="1"/>
        <end position="23"/>
    </location>
</feature>
<gene>
    <name evidence="2" type="ORF">AN963_17825</name>
</gene>
<name>A0ABR5N814_BRECH</name>
<reference evidence="2 3" key="1">
    <citation type="submission" date="2015-09" db="EMBL/GenBank/DDBJ databases">
        <title>Genome sequencing project for genomic taxonomy and phylogenomics of Bacillus-like bacteria.</title>
        <authorList>
            <person name="Liu B."/>
            <person name="Wang J."/>
            <person name="Zhu Y."/>
            <person name="Liu G."/>
            <person name="Chen Q."/>
            <person name="Chen Z."/>
            <person name="Lan J."/>
            <person name="Che J."/>
            <person name="Ge C."/>
            <person name="Shi H."/>
            <person name="Pan Z."/>
            <person name="Liu X."/>
        </authorList>
    </citation>
    <scope>NUCLEOTIDE SEQUENCE [LARGE SCALE GENOMIC DNA]</scope>
    <source>
        <strain evidence="2 3">DSM 8552</strain>
    </source>
</reference>
<dbReference type="RefSeq" id="WP_055745863.1">
    <property type="nucleotide sequence ID" value="NZ_LJJB01000010.1"/>
</dbReference>
<dbReference type="EMBL" id="LJJB01000010">
    <property type="protein sequence ID" value="KQL46766.1"/>
    <property type="molecule type" value="Genomic_DNA"/>
</dbReference>
<feature type="chain" id="PRO_5045086140" evidence="1">
    <location>
        <begin position="24"/>
        <end position="131"/>
    </location>
</feature>
<evidence type="ECO:0000313" key="3">
    <source>
        <dbReference type="Proteomes" id="UP000051063"/>
    </source>
</evidence>
<protein>
    <submittedName>
        <fullName evidence="2">Uncharacterized protein</fullName>
    </submittedName>
</protein>
<accession>A0ABR5N814</accession>
<organism evidence="2 3">
    <name type="scientific">Brevibacillus choshinensis</name>
    <dbReference type="NCBI Taxonomy" id="54911"/>
    <lineage>
        <taxon>Bacteria</taxon>
        <taxon>Bacillati</taxon>
        <taxon>Bacillota</taxon>
        <taxon>Bacilli</taxon>
        <taxon>Bacillales</taxon>
        <taxon>Paenibacillaceae</taxon>
        <taxon>Brevibacillus</taxon>
    </lineage>
</organism>
<evidence type="ECO:0000313" key="2">
    <source>
        <dbReference type="EMBL" id="KQL46766.1"/>
    </source>
</evidence>
<sequence length="131" mass="14275">MSFKNIIAGTLLTSVVLSGTALAVNHPAATKNSFKLPANMYKLEQKTADVTGDKKAEIITLYGQKEKSSDIYNQKLLLVIENPVTKQVTSLPLHDDGYSPKLLLHDLTFDNVADIMVTAEAAAIQTAIFIR</sequence>